<dbReference type="PANTHER" id="PTHR43537">
    <property type="entry name" value="TRANSCRIPTIONAL REGULATOR, GNTR FAMILY"/>
    <property type="match status" value="1"/>
</dbReference>
<reference evidence="6" key="2">
    <citation type="submission" date="2012-08" db="EMBL/GenBank/DDBJ databases">
        <title>Whole-genome sequence of Nocardiopsis alba strain ATCC BAA-2165 associated with honeybees.</title>
        <authorList>
            <person name="Qiao J."/>
            <person name="Chen L."/>
            <person name="Li Y."/>
            <person name="Wang J."/>
            <person name="Zhang W."/>
            <person name="Chen S."/>
        </authorList>
    </citation>
    <scope>NUCLEOTIDE SEQUENCE [LARGE SCALE GENOMIC DNA]</scope>
    <source>
        <strain evidence="6">ATCC BAA-2165 / BE74</strain>
    </source>
</reference>
<dbReference type="InterPro" id="IPR008920">
    <property type="entry name" value="TF_FadR/GntR_C"/>
</dbReference>
<dbReference type="PATRIC" id="fig|1205910.3.peg.3189"/>
<organism evidence="5 6">
    <name type="scientific">Nocardiopsis alba (strain ATCC BAA-2165 / BE74)</name>
    <dbReference type="NCBI Taxonomy" id="1205910"/>
    <lineage>
        <taxon>Bacteria</taxon>
        <taxon>Bacillati</taxon>
        <taxon>Actinomycetota</taxon>
        <taxon>Actinomycetes</taxon>
        <taxon>Streptosporangiales</taxon>
        <taxon>Nocardiopsidaceae</taxon>
        <taxon>Nocardiopsis</taxon>
    </lineage>
</organism>
<accession>J7L7V3</accession>
<dbReference type="InterPro" id="IPR011711">
    <property type="entry name" value="GntR_C"/>
</dbReference>
<feature type="domain" description="HTH gntR-type" evidence="4">
    <location>
        <begin position="1"/>
        <end position="59"/>
    </location>
</feature>
<dbReference type="Gene3D" id="1.10.10.10">
    <property type="entry name" value="Winged helix-like DNA-binding domain superfamily/Winged helix DNA-binding domain"/>
    <property type="match status" value="1"/>
</dbReference>
<sequence>MIGAAILVGTFAEGEFLDEAVLAREVGTSRTPVREALHRLQAERFVDLVPRRGAQVRVVTATEMREIYQARFVIESDAIAKICDRRLGSPPDAEELIEAMEAAGRNRDWNALAQLDQRFHCSIVRHQGNAVLGEMYDSLRPRQVRLAVRTIGRGPERLPIIEREHRELKAALDAHDGPLGTAILNVHLQEVPELVQAFSE</sequence>
<dbReference type="SMART" id="SM00895">
    <property type="entry name" value="FCD"/>
    <property type="match status" value="1"/>
</dbReference>
<keyword evidence="3" id="KW-0804">Transcription</keyword>
<name>J7L7V3_NOCAA</name>
<dbReference type="Proteomes" id="UP000003779">
    <property type="component" value="Chromosome"/>
</dbReference>
<dbReference type="InterPro" id="IPR036388">
    <property type="entry name" value="WH-like_DNA-bd_sf"/>
</dbReference>
<dbReference type="Gene3D" id="1.20.120.530">
    <property type="entry name" value="GntR ligand-binding domain-like"/>
    <property type="match status" value="1"/>
</dbReference>
<evidence type="ECO:0000256" key="3">
    <source>
        <dbReference type="ARBA" id="ARBA00023163"/>
    </source>
</evidence>
<reference evidence="5 6" key="1">
    <citation type="journal article" date="2012" name="J. Bacteriol.">
        <title>Whole-Genome Sequence of Nocardiopsis alba Strain ATCC BAA-2165, Associated with Honeybees.</title>
        <authorList>
            <person name="Qiao J."/>
            <person name="Chen L."/>
            <person name="Li Y."/>
            <person name="Wang J."/>
            <person name="Zhang W."/>
            <person name="Chen S."/>
        </authorList>
    </citation>
    <scope>NUCLEOTIDE SEQUENCE [LARGE SCALE GENOMIC DNA]</scope>
    <source>
        <strain evidence="6">ATCC BAA-2165 / BE74</strain>
    </source>
</reference>
<keyword evidence="2" id="KW-0238">DNA-binding</keyword>
<keyword evidence="1" id="KW-0805">Transcription regulation</keyword>
<dbReference type="GO" id="GO:0003677">
    <property type="term" value="F:DNA binding"/>
    <property type="evidence" value="ECO:0007669"/>
    <property type="project" value="UniProtKB-KW"/>
</dbReference>
<dbReference type="KEGG" id="nal:B005_3373"/>
<dbReference type="SUPFAM" id="SSF48008">
    <property type="entry name" value="GntR ligand-binding domain-like"/>
    <property type="match status" value="1"/>
</dbReference>
<dbReference type="eggNOG" id="COG1802">
    <property type="taxonomic scope" value="Bacteria"/>
</dbReference>
<proteinExistence type="predicted"/>
<dbReference type="PROSITE" id="PS50949">
    <property type="entry name" value="HTH_GNTR"/>
    <property type="match status" value="1"/>
</dbReference>
<dbReference type="AlphaFoldDB" id="J7L7V3"/>
<gene>
    <name evidence="5" type="ordered locus">B005_3373</name>
</gene>
<dbReference type="HOGENOM" id="CLU_017584_5_2_11"/>
<dbReference type="GO" id="GO:0003700">
    <property type="term" value="F:DNA-binding transcription factor activity"/>
    <property type="evidence" value="ECO:0007669"/>
    <property type="project" value="InterPro"/>
</dbReference>
<dbReference type="SUPFAM" id="SSF46785">
    <property type="entry name" value="Winged helix' DNA-binding domain"/>
    <property type="match status" value="1"/>
</dbReference>
<dbReference type="SMART" id="SM00345">
    <property type="entry name" value="HTH_GNTR"/>
    <property type="match status" value="1"/>
</dbReference>
<dbReference type="Pfam" id="PF07729">
    <property type="entry name" value="FCD"/>
    <property type="match status" value="1"/>
</dbReference>
<evidence type="ECO:0000259" key="4">
    <source>
        <dbReference type="PROSITE" id="PS50949"/>
    </source>
</evidence>
<dbReference type="InterPro" id="IPR000524">
    <property type="entry name" value="Tscrpt_reg_HTH_GntR"/>
</dbReference>
<evidence type="ECO:0000313" key="5">
    <source>
        <dbReference type="EMBL" id="AFR08771.1"/>
    </source>
</evidence>
<evidence type="ECO:0000256" key="1">
    <source>
        <dbReference type="ARBA" id="ARBA00023015"/>
    </source>
</evidence>
<protein>
    <submittedName>
        <fullName evidence="5">Bacterial regulatory s, gntR family protein</fullName>
    </submittedName>
</protein>
<dbReference type="InterPro" id="IPR036390">
    <property type="entry name" value="WH_DNA-bd_sf"/>
</dbReference>
<dbReference type="PANTHER" id="PTHR43537:SF24">
    <property type="entry name" value="GLUCONATE OPERON TRANSCRIPTIONAL REPRESSOR"/>
    <property type="match status" value="1"/>
</dbReference>
<dbReference type="Pfam" id="PF00392">
    <property type="entry name" value="GntR"/>
    <property type="match status" value="1"/>
</dbReference>
<dbReference type="EMBL" id="CP003788">
    <property type="protein sequence ID" value="AFR08771.1"/>
    <property type="molecule type" value="Genomic_DNA"/>
</dbReference>
<dbReference type="STRING" id="1205910.B005_3373"/>
<evidence type="ECO:0000313" key="6">
    <source>
        <dbReference type="Proteomes" id="UP000003779"/>
    </source>
</evidence>
<evidence type="ECO:0000256" key="2">
    <source>
        <dbReference type="ARBA" id="ARBA00023125"/>
    </source>
</evidence>